<dbReference type="STRING" id="1581420.AAW00_09020"/>
<accession>A0A0G9MUG2</accession>
<dbReference type="OrthoDB" id="7410258at2"/>
<name>A0A0G9MUG2_9SPHN</name>
<dbReference type="AlphaFoldDB" id="A0A0G9MUG2"/>
<dbReference type="EMBL" id="LBHB01000002">
    <property type="protein sequence ID" value="KLE34367.1"/>
    <property type="molecule type" value="Genomic_DNA"/>
</dbReference>
<protein>
    <submittedName>
        <fullName evidence="2">Uncharacterized protein</fullName>
    </submittedName>
</protein>
<proteinExistence type="predicted"/>
<dbReference type="PATRIC" id="fig|1581420.6.peg.1852"/>
<sequence>MFEGKPPVPPLANGTHTGDSSGAELCALTWSDLVARLAAARDLRREMAANDESGAASFDASSALHIAHIGDRDTHTAGRGHQLLVNPDDLANGKTDGCNNGEHDVDRHDGRPRN</sequence>
<organism evidence="2 3">
    <name type="scientific">Aurantiacibacter luteus</name>
    <dbReference type="NCBI Taxonomy" id="1581420"/>
    <lineage>
        <taxon>Bacteria</taxon>
        <taxon>Pseudomonadati</taxon>
        <taxon>Pseudomonadota</taxon>
        <taxon>Alphaproteobacteria</taxon>
        <taxon>Sphingomonadales</taxon>
        <taxon>Erythrobacteraceae</taxon>
        <taxon>Aurantiacibacter</taxon>
    </lineage>
</organism>
<comment type="caution">
    <text evidence="2">The sequence shown here is derived from an EMBL/GenBank/DDBJ whole genome shotgun (WGS) entry which is preliminary data.</text>
</comment>
<dbReference type="RefSeq" id="WP_047004014.1">
    <property type="nucleotide sequence ID" value="NZ_LBHB01000002.1"/>
</dbReference>
<evidence type="ECO:0000256" key="1">
    <source>
        <dbReference type="SAM" id="MobiDB-lite"/>
    </source>
</evidence>
<keyword evidence="3" id="KW-1185">Reference proteome</keyword>
<evidence type="ECO:0000313" key="2">
    <source>
        <dbReference type="EMBL" id="KLE34367.1"/>
    </source>
</evidence>
<feature type="compositionally biased region" description="Pro residues" evidence="1">
    <location>
        <begin position="1"/>
        <end position="10"/>
    </location>
</feature>
<feature type="compositionally biased region" description="Basic and acidic residues" evidence="1">
    <location>
        <begin position="101"/>
        <end position="114"/>
    </location>
</feature>
<gene>
    <name evidence="2" type="ORF">AAW00_09020</name>
</gene>
<evidence type="ECO:0000313" key="3">
    <source>
        <dbReference type="Proteomes" id="UP000053464"/>
    </source>
</evidence>
<reference evidence="2 3" key="1">
    <citation type="submission" date="2015-04" db="EMBL/GenBank/DDBJ databases">
        <title>The draft genome sequence of Erythrobacter luteus KA37.</title>
        <authorList>
            <person name="Zhuang L."/>
            <person name="Liu Y."/>
            <person name="Shao Z."/>
        </authorList>
    </citation>
    <scope>NUCLEOTIDE SEQUENCE [LARGE SCALE GENOMIC DNA]</scope>
    <source>
        <strain evidence="2 3">KA37</strain>
    </source>
</reference>
<dbReference type="Proteomes" id="UP000053464">
    <property type="component" value="Unassembled WGS sequence"/>
</dbReference>
<feature type="region of interest" description="Disordered" evidence="1">
    <location>
        <begin position="73"/>
        <end position="114"/>
    </location>
</feature>
<feature type="region of interest" description="Disordered" evidence="1">
    <location>
        <begin position="1"/>
        <end position="22"/>
    </location>
</feature>